<evidence type="ECO:0000313" key="1">
    <source>
        <dbReference type="EMBL" id="PSR73065.1"/>
    </source>
</evidence>
<gene>
    <name evidence="1" type="ORF">PHLCEN_2v11087</name>
</gene>
<accession>A0A2R6NL13</accession>
<name>A0A2R6NL13_9APHY</name>
<dbReference type="AlphaFoldDB" id="A0A2R6NL13"/>
<dbReference type="OrthoDB" id="9991317at2759"/>
<organism evidence="1 2">
    <name type="scientific">Hermanssonia centrifuga</name>
    <dbReference type="NCBI Taxonomy" id="98765"/>
    <lineage>
        <taxon>Eukaryota</taxon>
        <taxon>Fungi</taxon>
        <taxon>Dikarya</taxon>
        <taxon>Basidiomycota</taxon>
        <taxon>Agaricomycotina</taxon>
        <taxon>Agaricomycetes</taxon>
        <taxon>Polyporales</taxon>
        <taxon>Meruliaceae</taxon>
        <taxon>Hermanssonia</taxon>
    </lineage>
</organism>
<evidence type="ECO:0000313" key="2">
    <source>
        <dbReference type="Proteomes" id="UP000186601"/>
    </source>
</evidence>
<feature type="non-terminal residue" evidence="1">
    <location>
        <position position="1"/>
    </location>
</feature>
<dbReference type="Proteomes" id="UP000186601">
    <property type="component" value="Unassembled WGS sequence"/>
</dbReference>
<protein>
    <submittedName>
        <fullName evidence="1">Uncharacterized protein</fullName>
    </submittedName>
</protein>
<proteinExistence type="predicted"/>
<reference evidence="1 2" key="1">
    <citation type="submission" date="2018-02" db="EMBL/GenBank/DDBJ databases">
        <title>Genome sequence of the basidiomycete white-rot fungus Phlebia centrifuga.</title>
        <authorList>
            <person name="Granchi Z."/>
            <person name="Peng M."/>
            <person name="de Vries R.P."/>
            <person name="Hilden K."/>
            <person name="Makela M.R."/>
            <person name="Grigoriev I."/>
            <person name="Riley R."/>
        </authorList>
    </citation>
    <scope>NUCLEOTIDE SEQUENCE [LARGE SCALE GENOMIC DNA]</scope>
    <source>
        <strain evidence="1 2">FBCC195</strain>
    </source>
</reference>
<sequence>SKHFKAIVDTIPELQYKIELHVAGFMDNPLYPGGVIERLRLLREYQEARKRPQTTVSPLPSIVSVKIMVPAQAPNEVLSPDAPTQPNGFRSIVGTLWTMMHNDGPVPAGRFYKDMLRKGPDNTDVRDSVHAVHFANATKAVQDGNILRQWTTFVHIGI</sequence>
<comment type="caution">
    <text evidence="1">The sequence shown here is derived from an EMBL/GenBank/DDBJ whole genome shotgun (WGS) entry which is preliminary data.</text>
</comment>
<dbReference type="EMBL" id="MLYV02001116">
    <property type="protein sequence ID" value="PSR73065.1"/>
    <property type="molecule type" value="Genomic_DNA"/>
</dbReference>
<keyword evidence="2" id="KW-1185">Reference proteome</keyword>